<evidence type="ECO:0000313" key="1">
    <source>
        <dbReference type="EMBL" id="VDN09987.1"/>
    </source>
</evidence>
<accession>A0A3P7LDK7</accession>
<dbReference type="Proteomes" id="UP000281553">
    <property type="component" value="Unassembled WGS sequence"/>
</dbReference>
<dbReference type="EMBL" id="UYRU01048216">
    <property type="protein sequence ID" value="VDN09987.1"/>
    <property type="molecule type" value="Genomic_DNA"/>
</dbReference>
<reference evidence="1 2" key="1">
    <citation type="submission" date="2018-11" db="EMBL/GenBank/DDBJ databases">
        <authorList>
            <consortium name="Pathogen Informatics"/>
        </authorList>
    </citation>
    <scope>NUCLEOTIDE SEQUENCE [LARGE SCALE GENOMIC DNA]</scope>
</reference>
<protein>
    <submittedName>
        <fullName evidence="1">Uncharacterized protein</fullName>
    </submittedName>
</protein>
<organism evidence="1 2">
    <name type="scientific">Dibothriocephalus latus</name>
    <name type="common">Fish tapeworm</name>
    <name type="synonym">Diphyllobothrium latum</name>
    <dbReference type="NCBI Taxonomy" id="60516"/>
    <lineage>
        <taxon>Eukaryota</taxon>
        <taxon>Metazoa</taxon>
        <taxon>Spiralia</taxon>
        <taxon>Lophotrochozoa</taxon>
        <taxon>Platyhelminthes</taxon>
        <taxon>Cestoda</taxon>
        <taxon>Eucestoda</taxon>
        <taxon>Diphyllobothriidea</taxon>
        <taxon>Diphyllobothriidae</taxon>
        <taxon>Dibothriocephalus</taxon>
    </lineage>
</organism>
<evidence type="ECO:0000313" key="2">
    <source>
        <dbReference type="Proteomes" id="UP000281553"/>
    </source>
</evidence>
<proteinExistence type="predicted"/>
<gene>
    <name evidence="1" type="ORF">DILT_LOCUS5818</name>
</gene>
<name>A0A3P7LDK7_DIBLA</name>
<dbReference type="AlphaFoldDB" id="A0A3P7LDK7"/>
<keyword evidence="2" id="KW-1185">Reference proteome</keyword>
<sequence length="78" mass="8852">MPASRAPKRVKATPTEASDALYTRCLLDCIDLNLTDIQIYVGRRRSQAPNRRPETSEEDSGQFRLFSHFFVACFTPTS</sequence>